<gene>
    <name evidence="2" type="ORF">F6U93_06080</name>
</gene>
<dbReference type="InterPro" id="IPR034660">
    <property type="entry name" value="DinB/YfiT-like"/>
</dbReference>
<evidence type="ECO:0000313" key="3">
    <source>
        <dbReference type="Proteomes" id="UP000441333"/>
    </source>
</evidence>
<sequence>MKVSILEPKEYHSYYKTYIDKVPEHISLLEGLEKGNLDVISFFESIPEAKLNYSYAEGKWTIKEVFQHMVDTERVLYYRCFTIARGDKSALPGFEQDDYVSASKANAKSITDLVTEYLAVRNNTITLIKSLDNSDFTCIGTVSGGAMSARATAFIIVGHELHHLEVLERLYF</sequence>
<proteinExistence type="predicted"/>
<dbReference type="AlphaFoldDB" id="A0A6N6MDC3"/>
<organism evidence="2 3">
    <name type="scientific">Pseudotamlana haliotis</name>
    <dbReference type="NCBI Taxonomy" id="2614804"/>
    <lineage>
        <taxon>Bacteria</taxon>
        <taxon>Pseudomonadati</taxon>
        <taxon>Bacteroidota</taxon>
        <taxon>Flavobacteriia</taxon>
        <taxon>Flavobacteriales</taxon>
        <taxon>Flavobacteriaceae</taxon>
        <taxon>Pseudotamlana</taxon>
    </lineage>
</organism>
<protein>
    <submittedName>
        <fullName evidence="2">DinB family protein</fullName>
    </submittedName>
</protein>
<evidence type="ECO:0000313" key="2">
    <source>
        <dbReference type="EMBL" id="KAB1068685.1"/>
    </source>
</evidence>
<dbReference type="RefSeq" id="WP_150937873.1">
    <property type="nucleotide sequence ID" value="NZ_WAAT01000032.1"/>
</dbReference>
<dbReference type="EMBL" id="WAAT01000032">
    <property type="protein sequence ID" value="KAB1068685.1"/>
    <property type="molecule type" value="Genomic_DNA"/>
</dbReference>
<dbReference type="SUPFAM" id="SSF109854">
    <property type="entry name" value="DinB/YfiT-like putative metalloenzymes"/>
    <property type="match status" value="1"/>
</dbReference>
<dbReference type="Gene3D" id="1.20.120.450">
    <property type="entry name" value="dinb family like domain"/>
    <property type="match status" value="1"/>
</dbReference>
<dbReference type="Proteomes" id="UP000441333">
    <property type="component" value="Unassembled WGS sequence"/>
</dbReference>
<accession>A0A6N6MDC3</accession>
<evidence type="ECO:0000259" key="1">
    <source>
        <dbReference type="Pfam" id="PF12867"/>
    </source>
</evidence>
<dbReference type="Pfam" id="PF12867">
    <property type="entry name" value="DinB_2"/>
    <property type="match status" value="1"/>
</dbReference>
<reference evidence="2 3" key="1">
    <citation type="submission" date="2019-09" db="EMBL/GenBank/DDBJ databases">
        <authorList>
            <person name="Cao W.R."/>
        </authorList>
    </citation>
    <scope>NUCLEOTIDE SEQUENCE [LARGE SCALE GENOMIC DNA]</scope>
    <source>
        <strain evidence="2 3">B1N29</strain>
    </source>
</reference>
<dbReference type="InterPro" id="IPR024775">
    <property type="entry name" value="DinB-like"/>
</dbReference>
<name>A0A6N6MDC3_9FLAO</name>
<feature type="domain" description="DinB-like" evidence="1">
    <location>
        <begin position="40"/>
        <end position="166"/>
    </location>
</feature>
<comment type="caution">
    <text evidence="2">The sequence shown here is derived from an EMBL/GenBank/DDBJ whole genome shotgun (WGS) entry which is preliminary data.</text>
</comment>
<keyword evidence="3" id="KW-1185">Reference proteome</keyword>